<dbReference type="InterPro" id="IPR023827">
    <property type="entry name" value="Peptidase_S8_Asp-AS"/>
</dbReference>
<dbReference type="InterPro" id="IPR036852">
    <property type="entry name" value="Peptidase_S8/S53_dom_sf"/>
</dbReference>
<dbReference type="RefSeq" id="WP_272470080.1">
    <property type="nucleotide sequence ID" value="NZ_JAMRYU010000003.1"/>
</dbReference>
<sequence>MENTVGCKNYLDENSPGFVIEYRGNFKEEIDKVDYACGDIINENLAVISVEEKNLDRLRKDVPSIIFIEARSIYVLQDTSPINVDNINAVKINKYLNLTGKGTIIGMIDTGIDYLNKEFIREDGTSRIIKIWDQTINTNRKGNLYIGTEYLNEDINRAIESSKIGHNPYDIVASKDEIGHGTNMAGIIGARGYDSNIEGIANDCEFMIVKLLPSPNYIKILRENNLPVVPVYNNSEVLSAIEYLRRSAYELRKPLVLYIGVGSYNGSHDGHNITARFITAIARRRDIVFVAGTGNAGNYEGHSTNFISNEGEVKNSELVMTKELKIFVMHIWIQKPNKMSLNIIAPSGEESGFIVPNIESRDTRIFYLINTKVEIRSYDPESFTGHQLFILNFSEIKPGIWMIKLRGEYITDGRYDIWLQDKYILPEGTKFLNPNPYNTLTIPSTAKNLITVAYYNGLNNSLVSASGKGFNTNGLINPDIATEGINILTTSSGSNNISKVSGSSAASAIVAGACALLLQWGIVDKNNLSMYSIKLRSLLIYSADRDDIYEYPNEDLGYGRLNLLEVFKVLGGNYRVNKDMLEYLIGNLYIRIPNDIIRN</sequence>
<comment type="similarity">
    <text evidence="1 6">Belongs to the peptidase S8 family.</text>
</comment>
<reference evidence="8" key="1">
    <citation type="submission" date="2022-05" db="EMBL/GenBank/DDBJ databases">
        <title>Draft genome sequence of Clostridium tertium strain CP3 isolated from Peru.</title>
        <authorList>
            <person name="Hurtado R."/>
            <person name="Lima L."/>
            <person name="Sousa T."/>
            <person name="Jaiswal A.K."/>
            <person name="Tiwari S."/>
            <person name="Maturrano L."/>
            <person name="Brenig B."/>
            <person name="Azevedo V."/>
        </authorList>
    </citation>
    <scope>NUCLEOTIDE SEQUENCE</scope>
    <source>
        <strain evidence="8">CP3</strain>
    </source>
</reference>
<evidence type="ECO:0000313" key="9">
    <source>
        <dbReference type="Proteomes" id="UP001141183"/>
    </source>
</evidence>
<dbReference type="PRINTS" id="PR00723">
    <property type="entry name" value="SUBTILISIN"/>
</dbReference>
<dbReference type="EMBL" id="JAMRYU010000003">
    <property type="protein sequence ID" value="MDC4239388.1"/>
    <property type="molecule type" value="Genomic_DNA"/>
</dbReference>
<dbReference type="CDD" id="cd07478">
    <property type="entry name" value="Peptidases_S8_CspA-like"/>
    <property type="match status" value="1"/>
</dbReference>
<feature type="active site" description="Charge relay system" evidence="5 6">
    <location>
        <position position="109"/>
    </location>
</feature>
<dbReference type="PROSITE" id="PS00136">
    <property type="entry name" value="SUBTILASE_ASP"/>
    <property type="match status" value="1"/>
</dbReference>
<gene>
    <name evidence="8" type="ORF">NE398_04285</name>
</gene>
<dbReference type="GO" id="GO:0006508">
    <property type="term" value="P:proteolysis"/>
    <property type="evidence" value="ECO:0007669"/>
    <property type="project" value="UniProtKB-KW"/>
</dbReference>
<dbReference type="PIRSF" id="PIRSF037894">
    <property type="entry name" value="Subtilisin_rel_CspABC"/>
    <property type="match status" value="1"/>
</dbReference>
<name>A0A9X3XHK9_9CLOT</name>
<dbReference type="GO" id="GO:0004252">
    <property type="term" value="F:serine-type endopeptidase activity"/>
    <property type="evidence" value="ECO:0007669"/>
    <property type="project" value="UniProtKB-UniRule"/>
</dbReference>
<feature type="domain" description="Peptidase S8/S53" evidence="7">
    <location>
        <begin position="437"/>
        <end position="559"/>
    </location>
</feature>
<dbReference type="InterPro" id="IPR015500">
    <property type="entry name" value="Peptidase_S8_subtilisin-rel"/>
</dbReference>
<evidence type="ECO:0000313" key="8">
    <source>
        <dbReference type="EMBL" id="MDC4239388.1"/>
    </source>
</evidence>
<evidence type="ECO:0000256" key="5">
    <source>
        <dbReference type="PIRSR" id="PIRSR615500-1"/>
    </source>
</evidence>
<evidence type="ECO:0000256" key="3">
    <source>
        <dbReference type="ARBA" id="ARBA00022801"/>
    </source>
</evidence>
<keyword evidence="3 6" id="KW-0378">Hydrolase</keyword>
<evidence type="ECO:0000256" key="6">
    <source>
        <dbReference type="PROSITE-ProRule" id="PRU01240"/>
    </source>
</evidence>
<dbReference type="Gene3D" id="2.60.120.1290">
    <property type="match status" value="1"/>
</dbReference>
<evidence type="ECO:0000256" key="1">
    <source>
        <dbReference type="ARBA" id="ARBA00011073"/>
    </source>
</evidence>
<dbReference type="InterPro" id="IPR017310">
    <property type="entry name" value="Pept_S8A_subtilisin_clostridia"/>
</dbReference>
<dbReference type="PANTHER" id="PTHR43806">
    <property type="entry name" value="PEPTIDASE S8"/>
    <property type="match status" value="1"/>
</dbReference>
<keyword evidence="9" id="KW-1185">Reference proteome</keyword>
<dbReference type="PANTHER" id="PTHR43806:SF11">
    <property type="entry name" value="CEREVISIN-RELATED"/>
    <property type="match status" value="1"/>
</dbReference>
<organism evidence="8 9">
    <name type="scientific">Clostridium tertium</name>
    <dbReference type="NCBI Taxonomy" id="1559"/>
    <lineage>
        <taxon>Bacteria</taxon>
        <taxon>Bacillati</taxon>
        <taxon>Bacillota</taxon>
        <taxon>Clostridia</taxon>
        <taxon>Eubacteriales</taxon>
        <taxon>Clostridiaceae</taxon>
        <taxon>Clostridium</taxon>
    </lineage>
</organism>
<dbReference type="Proteomes" id="UP001141183">
    <property type="component" value="Unassembled WGS sequence"/>
</dbReference>
<dbReference type="InterPro" id="IPR050131">
    <property type="entry name" value="Peptidase_S8_subtilisin-like"/>
</dbReference>
<accession>A0A9X3XHK9</accession>
<dbReference type="InterPro" id="IPR000209">
    <property type="entry name" value="Peptidase_S8/S53_dom"/>
</dbReference>
<dbReference type="InterPro" id="IPR034045">
    <property type="entry name" value="Pep_S8_CspA-like"/>
</dbReference>
<keyword evidence="4 6" id="KW-0720">Serine protease</keyword>
<comment type="caution">
    <text evidence="8">The sequence shown here is derived from an EMBL/GenBank/DDBJ whole genome shotgun (WGS) entry which is preliminary data.</text>
</comment>
<dbReference type="SUPFAM" id="SSF52743">
    <property type="entry name" value="Subtilisin-like"/>
    <property type="match status" value="1"/>
</dbReference>
<evidence type="ECO:0000256" key="2">
    <source>
        <dbReference type="ARBA" id="ARBA00022670"/>
    </source>
</evidence>
<dbReference type="PROSITE" id="PS51892">
    <property type="entry name" value="SUBTILASE"/>
    <property type="match status" value="1"/>
</dbReference>
<evidence type="ECO:0000259" key="7">
    <source>
        <dbReference type="Pfam" id="PF00082"/>
    </source>
</evidence>
<feature type="active site" description="Charge relay system" evidence="5 6">
    <location>
        <position position="504"/>
    </location>
</feature>
<proteinExistence type="inferred from homology"/>
<dbReference type="AlphaFoldDB" id="A0A9X3XHK9"/>
<evidence type="ECO:0000256" key="4">
    <source>
        <dbReference type="ARBA" id="ARBA00022825"/>
    </source>
</evidence>
<feature type="active site" description="Charge relay system" evidence="5 6">
    <location>
        <position position="180"/>
    </location>
</feature>
<protein>
    <submittedName>
        <fullName evidence="8">S8 family peptidase</fullName>
    </submittedName>
</protein>
<keyword evidence="2 6" id="KW-0645">Protease</keyword>
<feature type="domain" description="Peptidase S8/S53" evidence="7">
    <location>
        <begin position="100"/>
        <end position="315"/>
    </location>
</feature>
<dbReference type="Pfam" id="PF00082">
    <property type="entry name" value="Peptidase_S8"/>
    <property type="match status" value="2"/>
</dbReference>
<dbReference type="Gene3D" id="3.40.50.200">
    <property type="entry name" value="Peptidase S8/S53 domain"/>
    <property type="match status" value="1"/>
</dbReference>